<protein>
    <recommendedName>
        <fullName evidence="4">Ethyl tert-butyl ether degradation protein EthD</fullName>
    </recommendedName>
</protein>
<sequence length="339" mass="36512">MSEEKQAAKDTARPDEELPAEPIAEAEAGGVDTADLENAAELALTAFCWWRADIPQEVCENYWRDVHGIMFARAPGLWQCRQLRLAANRPDLWPKVQGVSFDAPDAAQPQGVGHGLFLSEADLAAFAGDPLARETIPGDAHNFIGRIGAQLSPPGGGRTLVDRVDDPAMQGPPPVPTFVLCFVPGSGAASAEAFHRYLTEHVARPWSGHPDVMRLRVEPLPPYERSAMGSPGVAYQWPSEETYLGWMELAVRSEGVVGDLLEGVAADGLAEQVGAVHAYPVREVYTIVSAGRPTEVGLRGYPAVRTIIAAGVEDQRDEAVLELLFGDAVHGLDRLGRRA</sequence>
<dbReference type="InterPro" id="IPR011008">
    <property type="entry name" value="Dimeric_a/b-barrel"/>
</dbReference>
<feature type="region of interest" description="Disordered" evidence="1">
    <location>
        <begin position="1"/>
        <end position="21"/>
    </location>
</feature>
<dbReference type="AlphaFoldDB" id="A0A7Y9XJQ6"/>
<name>A0A7Y9XJQ6_9ACTN</name>
<dbReference type="RefSeq" id="WP_179811782.1">
    <property type="nucleotide sequence ID" value="NZ_JACCHL010000001.1"/>
</dbReference>
<evidence type="ECO:0000313" key="2">
    <source>
        <dbReference type="EMBL" id="NYH55840.1"/>
    </source>
</evidence>
<organism evidence="2 3">
    <name type="scientific">Nocardiopsis sinuspersici</name>
    <dbReference type="NCBI Taxonomy" id="501010"/>
    <lineage>
        <taxon>Bacteria</taxon>
        <taxon>Bacillati</taxon>
        <taxon>Actinomycetota</taxon>
        <taxon>Actinomycetes</taxon>
        <taxon>Streptosporangiales</taxon>
        <taxon>Nocardiopsidaceae</taxon>
        <taxon>Nocardiopsis</taxon>
    </lineage>
</organism>
<reference evidence="2 3" key="1">
    <citation type="submission" date="2020-07" db="EMBL/GenBank/DDBJ databases">
        <title>Sequencing the genomes of 1000 actinobacteria strains.</title>
        <authorList>
            <person name="Klenk H.-P."/>
        </authorList>
    </citation>
    <scope>NUCLEOTIDE SEQUENCE [LARGE SCALE GENOMIC DNA]</scope>
    <source>
        <strain evidence="2 3">DSM 45278</strain>
    </source>
</reference>
<evidence type="ECO:0000256" key="1">
    <source>
        <dbReference type="SAM" id="MobiDB-lite"/>
    </source>
</evidence>
<evidence type="ECO:0008006" key="4">
    <source>
        <dbReference type="Google" id="ProtNLM"/>
    </source>
</evidence>
<evidence type="ECO:0000313" key="3">
    <source>
        <dbReference type="Proteomes" id="UP000584931"/>
    </source>
</evidence>
<dbReference type="SUPFAM" id="SSF54909">
    <property type="entry name" value="Dimeric alpha+beta barrel"/>
    <property type="match status" value="1"/>
</dbReference>
<dbReference type="Gene3D" id="3.30.70.100">
    <property type="match status" value="1"/>
</dbReference>
<accession>A0A7Y9XJQ6</accession>
<gene>
    <name evidence="2" type="ORF">HNR06_005429</name>
</gene>
<dbReference type="EMBL" id="JACCHL010000001">
    <property type="protein sequence ID" value="NYH55840.1"/>
    <property type="molecule type" value="Genomic_DNA"/>
</dbReference>
<feature type="compositionally biased region" description="Basic and acidic residues" evidence="1">
    <location>
        <begin position="1"/>
        <end position="16"/>
    </location>
</feature>
<comment type="caution">
    <text evidence="2">The sequence shown here is derived from an EMBL/GenBank/DDBJ whole genome shotgun (WGS) entry which is preliminary data.</text>
</comment>
<dbReference type="Proteomes" id="UP000584931">
    <property type="component" value="Unassembled WGS sequence"/>
</dbReference>
<proteinExistence type="predicted"/>